<proteinExistence type="predicted"/>
<protein>
    <submittedName>
        <fullName evidence="1">WbqC family protein</fullName>
    </submittedName>
</protein>
<dbReference type="InterPro" id="IPR014985">
    <property type="entry name" value="WbqC"/>
</dbReference>
<evidence type="ECO:0000313" key="1">
    <source>
        <dbReference type="EMBL" id="QQG67037.1"/>
    </source>
</evidence>
<dbReference type="Proteomes" id="UP000596092">
    <property type="component" value="Chromosome"/>
</dbReference>
<dbReference type="EMBL" id="CP054140">
    <property type="protein sequence ID" value="QQG67037.1"/>
    <property type="molecule type" value="Genomic_DNA"/>
</dbReference>
<keyword evidence="2" id="KW-1185">Reference proteome</keyword>
<sequence>MQPYLFPYLGYFQLIKAVDMFVIYDDVQYIKRGWINRNHIFSQNGKQRITLQVLGGSLNSLINQVKVGSNGEKLLKTLQHNYSKSPYFKDIFPLLERILLQKEKNLVHFLDYALKQTCEYLNVHPKWYFSSSLTKDNTLQGQDKILSICKTLGVNEYINLPGGRGLYNHEKFHQKDLRLSFIQPRAVEYQQFNTSFIPNLSIIDVMMFNSQKQCGRFLKEYDVN</sequence>
<name>A0A7T5VG58_9BACT</name>
<accession>A0A7T5VG58</accession>
<organism evidence="1 2">
    <name type="scientific">Desulfobulbus oligotrophicus</name>
    <dbReference type="NCBI Taxonomy" id="1909699"/>
    <lineage>
        <taxon>Bacteria</taxon>
        <taxon>Pseudomonadati</taxon>
        <taxon>Thermodesulfobacteriota</taxon>
        <taxon>Desulfobulbia</taxon>
        <taxon>Desulfobulbales</taxon>
        <taxon>Desulfobulbaceae</taxon>
        <taxon>Desulfobulbus</taxon>
    </lineage>
</organism>
<evidence type="ECO:0000313" key="2">
    <source>
        <dbReference type="Proteomes" id="UP000596092"/>
    </source>
</evidence>
<dbReference type="KEGG" id="dog:HP555_11715"/>
<reference evidence="1 2" key="1">
    <citation type="submission" date="2020-05" db="EMBL/GenBank/DDBJ databases">
        <title>Complete genome of Desulfobulbus oligotrophicus.</title>
        <authorList>
            <person name="Podar M."/>
        </authorList>
    </citation>
    <scope>NUCLEOTIDE SEQUENCE [LARGE SCALE GENOMIC DNA]</scope>
    <source>
        <strain evidence="1 2">Prop6</strain>
    </source>
</reference>
<gene>
    <name evidence="1" type="ORF">HP555_11715</name>
</gene>
<dbReference type="AlphaFoldDB" id="A0A7T5VG58"/>
<dbReference type="Pfam" id="PF08889">
    <property type="entry name" value="WbqC"/>
    <property type="match status" value="1"/>
</dbReference>